<dbReference type="InterPro" id="IPR011333">
    <property type="entry name" value="SKP1/BTB/POZ_sf"/>
</dbReference>
<dbReference type="SMART" id="SM00225">
    <property type="entry name" value="BTB"/>
    <property type="match status" value="1"/>
</dbReference>
<dbReference type="InterPro" id="IPR008974">
    <property type="entry name" value="TRAF-like"/>
</dbReference>
<sequence>MAAPKSPGISTISTCTPEKARGDHVFKIEGYSLWKGLGVSKVIQSAPFAVGGYDWRLSYYPDGYTEASKDHVAVFLELLSKDAVTRRSQIEGSAYLYIPNDILLIKCDITVIKLKEAQMRKIGMSFNIQVPPSDLLHNLRSLMDAREESDVSFKVKDEFFTAHKIVLAMRSPVFKAELYGPMRDKCGQGHIITIEDMEPAVFKALLHFVYTDELPPLDDLHDDDEEEIVRHLLVAADRFVMERMKLMCERKLSEFPDAKTVAATLALAD</sequence>
<dbReference type="SUPFAM" id="SSF49599">
    <property type="entry name" value="TRAF domain-like"/>
    <property type="match status" value="1"/>
</dbReference>
<dbReference type="Pfam" id="PF22486">
    <property type="entry name" value="MATH_2"/>
    <property type="match status" value="1"/>
</dbReference>
<protein>
    <submittedName>
        <fullName evidence="2">Speckle-type POZ protein-like protein</fullName>
    </submittedName>
</protein>
<comment type="pathway">
    <text evidence="1">Protein modification; protein ubiquitination.</text>
</comment>
<dbReference type="PANTHER" id="PTHR26379">
    <property type="entry name" value="BTB/POZ AND MATH DOMAIN-CONTAINING PROTEIN 1"/>
    <property type="match status" value="1"/>
</dbReference>
<dbReference type="SUPFAM" id="SSF54695">
    <property type="entry name" value="POZ domain"/>
    <property type="match status" value="1"/>
</dbReference>
<dbReference type="AlphaFoldDB" id="R7WDW0"/>
<accession>R7WDW0</accession>
<proteinExistence type="predicted"/>
<dbReference type="PROSITE" id="PS50144">
    <property type="entry name" value="MATH"/>
    <property type="match status" value="1"/>
</dbReference>
<dbReference type="PROSITE" id="PS50097">
    <property type="entry name" value="BTB"/>
    <property type="match status" value="1"/>
</dbReference>
<dbReference type="InterPro" id="IPR000210">
    <property type="entry name" value="BTB/POZ_dom"/>
</dbReference>
<dbReference type="Pfam" id="PF00651">
    <property type="entry name" value="BTB"/>
    <property type="match status" value="1"/>
</dbReference>
<dbReference type="InterPro" id="IPR045005">
    <property type="entry name" value="BPM1-6"/>
</dbReference>
<dbReference type="Gene3D" id="2.60.210.10">
    <property type="entry name" value="Apoptosis, Tumor Necrosis Factor Receptor Associated Protein 2, Chain A"/>
    <property type="match status" value="1"/>
</dbReference>
<organism evidence="2">
    <name type="scientific">Aegilops tauschii</name>
    <name type="common">Tausch's goatgrass</name>
    <name type="synonym">Aegilops squarrosa</name>
    <dbReference type="NCBI Taxonomy" id="37682"/>
    <lineage>
        <taxon>Eukaryota</taxon>
        <taxon>Viridiplantae</taxon>
        <taxon>Streptophyta</taxon>
        <taxon>Embryophyta</taxon>
        <taxon>Tracheophyta</taxon>
        <taxon>Spermatophyta</taxon>
        <taxon>Magnoliopsida</taxon>
        <taxon>Liliopsida</taxon>
        <taxon>Poales</taxon>
        <taxon>Poaceae</taxon>
        <taxon>BOP clade</taxon>
        <taxon>Pooideae</taxon>
        <taxon>Triticodae</taxon>
        <taxon>Triticeae</taxon>
        <taxon>Triticinae</taxon>
        <taxon>Aegilops</taxon>
    </lineage>
</organism>
<evidence type="ECO:0000256" key="1">
    <source>
        <dbReference type="ARBA" id="ARBA00004906"/>
    </source>
</evidence>
<dbReference type="GO" id="GO:0016567">
    <property type="term" value="P:protein ubiquitination"/>
    <property type="evidence" value="ECO:0007669"/>
    <property type="project" value="InterPro"/>
</dbReference>
<dbReference type="InterPro" id="IPR002083">
    <property type="entry name" value="MATH/TRAF_dom"/>
</dbReference>
<dbReference type="EnsemblPlants" id="EMT18235">
    <property type="protein sequence ID" value="EMT18235"/>
    <property type="gene ID" value="F775_10525"/>
</dbReference>
<name>R7WDW0_AEGTA</name>
<dbReference type="PANTHER" id="PTHR26379:SF456">
    <property type="entry name" value="BTB DOMAIN-CONTAINING PROTEIN"/>
    <property type="match status" value="1"/>
</dbReference>
<reference evidence="2" key="1">
    <citation type="submission" date="2015-06" db="UniProtKB">
        <authorList>
            <consortium name="EnsemblPlants"/>
        </authorList>
    </citation>
    <scope>IDENTIFICATION</scope>
</reference>
<dbReference type="Gene3D" id="3.30.710.10">
    <property type="entry name" value="Potassium Channel Kv1.1, Chain A"/>
    <property type="match status" value="1"/>
</dbReference>
<dbReference type="CDD" id="cd00121">
    <property type="entry name" value="MATH"/>
    <property type="match status" value="1"/>
</dbReference>
<evidence type="ECO:0000313" key="2">
    <source>
        <dbReference type="EnsemblPlants" id="EMT18235"/>
    </source>
</evidence>